<accession>A0A418YHW5</accession>
<dbReference type="PROSITE" id="PS50283">
    <property type="entry name" value="NA_SOLUT_SYMP_3"/>
    <property type="match status" value="1"/>
</dbReference>
<reference evidence="8 9" key="1">
    <citation type="submission" date="2018-09" db="EMBL/GenBank/DDBJ databases">
        <authorList>
            <person name="Wang F."/>
        </authorList>
    </citation>
    <scope>NUCLEOTIDE SEQUENCE [LARGE SCALE GENOMIC DNA]</scope>
    <source>
        <strain evidence="8 9">PLHSC7-2</strain>
    </source>
</reference>
<dbReference type="GO" id="GO:0005412">
    <property type="term" value="F:D-glucose:sodium symporter activity"/>
    <property type="evidence" value="ECO:0007669"/>
    <property type="project" value="TreeGrafter"/>
</dbReference>
<feature type="transmembrane region" description="Helical" evidence="7">
    <location>
        <begin position="71"/>
        <end position="92"/>
    </location>
</feature>
<protein>
    <submittedName>
        <fullName evidence="8">Transporter</fullName>
    </submittedName>
</protein>
<evidence type="ECO:0000256" key="4">
    <source>
        <dbReference type="ARBA" id="ARBA00022989"/>
    </source>
</evidence>
<reference evidence="8 9" key="2">
    <citation type="submission" date="2019-01" db="EMBL/GenBank/DDBJ databases">
        <title>Motilimonas pumilus sp. nov., isolated from the gut of sea cucumber (Apostichopus japonicus).</title>
        <authorList>
            <person name="Wang F.-Q."/>
            <person name="Ren L.-H."/>
            <person name="Lin Y.-W."/>
            <person name="Sun G.-H."/>
            <person name="Du Z.-J."/>
            <person name="Zhao J.-X."/>
            <person name="Liu X.-J."/>
            <person name="Liu L.-J."/>
        </authorList>
    </citation>
    <scope>NUCLEOTIDE SEQUENCE [LARGE SCALE GENOMIC DNA]</scope>
    <source>
        <strain evidence="8 9">PLHSC7-2</strain>
    </source>
</reference>
<organism evidence="8 9">
    <name type="scientific">Motilimonas pumila</name>
    <dbReference type="NCBI Taxonomy" id="2303987"/>
    <lineage>
        <taxon>Bacteria</taxon>
        <taxon>Pseudomonadati</taxon>
        <taxon>Pseudomonadota</taxon>
        <taxon>Gammaproteobacteria</taxon>
        <taxon>Alteromonadales</taxon>
        <taxon>Alteromonadales genera incertae sedis</taxon>
        <taxon>Motilimonas</taxon>
    </lineage>
</organism>
<evidence type="ECO:0000256" key="7">
    <source>
        <dbReference type="SAM" id="Phobius"/>
    </source>
</evidence>
<dbReference type="Pfam" id="PF00474">
    <property type="entry name" value="SSF"/>
    <property type="match status" value="1"/>
</dbReference>
<dbReference type="RefSeq" id="WP_119909573.1">
    <property type="nucleotide sequence ID" value="NZ_QZCH01000003.1"/>
</dbReference>
<feature type="transmembrane region" description="Helical" evidence="7">
    <location>
        <begin position="313"/>
        <end position="331"/>
    </location>
</feature>
<comment type="caution">
    <text evidence="8">The sequence shown here is derived from an EMBL/GenBank/DDBJ whole genome shotgun (WGS) entry which is preliminary data.</text>
</comment>
<dbReference type="Proteomes" id="UP000283255">
    <property type="component" value="Unassembled WGS sequence"/>
</dbReference>
<feature type="transmembrane region" description="Helical" evidence="7">
    <location>
        <begin position="258"/>
        <end position="278"/>
    </location>
</feature>
<evidence type="ECO:0000313" key="9">
    <source>
        <dbReference type="Proteomes" id="UP000283255"/>
    </source>
</evidence>
<keyword evidence="3 7" id="KW-0812">Transmembrane</keyword>
<evidence type="ECO:0000256" key="3">
    <source>
        <dbReference type="ARBA" id="ARBA00022692"/>
    </source>
</evidence>
<feature type="transmembrane region" description="Helical" evidence="7">
    <location>
        <begin position="394"/>
        <end position="417"/>
    </location>
</feature>
<feature type="transmembrane region" description="Helical" evidence="7">
    <location>
        <begin position="464"/>
        <end position="490"/>
    </location>
</feature>
<dbReference type="InterPro" id="IPR038377">
    <property type="entry name" value="Na/Glc_symporter_sf"/>
</dbReference>
<dbReference type="GO" id="GO:0005886">
    <property type="term" value="C:plasma membrane"/>
    <property type="evidence" value="ECO:0007669"/>
    <property type="project" value="TreeGrafter"/>
</dbReference>
<dbReference type="OrthoDB" id="9803348at2"/>
<evidence type="ECO:0000256" key="5">
    <source>
        <dbReference type="ARBA" id="ARBA00023136"/>
    </source>
</evidence>
<evidence type="ECO:0000256" key="6">
    <source>
        <dbReference type="RuleBase" id="RU362091"/>
    </source>
</evidence>
<feature type="transmembrane region" description="Helical" evidence="7">
    <location>
        <begin position="6"/>
        <end position="27"/>
    </location>
</feature>
<feature type="transmembrane region" description="Helical" evidence="7">
    <location>
        <begin position="154"/>
        <end position="174"/>
    </location>
</feature>
<dbReference type="PANTHER" id="PTHR11819">
    <property type="entry name" value="SOLUTE CARRIER FAMILY 5"/>
    <property type="match status" value="1"/>
</dbReference>
<evidence type="ECO:0000313" key="8">
    <source>
        <dbReference type="EMBL" id="RJG49927.1"/>
    </source>
</evidence>
<comment type="similarity">
    <text evidence="2 6">Belongs to the sodium:solute symporter (SSF) (TC 2.A.21) family.</text>
</comment>
<feature type="transmembrane region" description="Helical" evidence="7">
    <location>
        <begin position="39"/>
        <end position="59"/>
    </location>
</feature>
<gene>
    <name evidence="8" type="ORF">D1Z90_04595</name>
</gene>
<feature type="transmembrane region" description="Helical" evidence="7">
    <location>
        <begin position="424"/>
        <end position="444"/>
    </location>
</feature>
<evidence type="ECO:0000256" key="2">
    <source>
        <dbReference type="ARBA" id="ARBA00006434"/>
    </source>
</evidence>
<proteinExistence type="inferred from homology"/>
<feature type="transmembrane region" description="Helical" evidence="7">
    <location>
        <begin position="181"/>
        <end position="199"/>
    </location>
</feature>
<dbReference type="PANTHER" id="PTHR11819:SF195">
    <property type="entry name" value="SODIUM_GLUCOSE COTRANSPORTER 4"/>
    <property type="match status" value="1"/>
</dbReference>
<dbReference type="AlphaFoldDB" id="A0A418YHW5"/>
<dbReference type="EMBL" id="QZCH01000003">
    <property type="protein sequence ID" value="RJG49927.1"/>
    <property type="molecule type" value="Genomic_DNA"/>
</dbReference>
<dbReference type="Gene3D" id="1.20.1730.10">
    <property type="entry name" value="Sodium/glucose cotransporter"/>
    <property type="match status" value="1"/>
</dbReference>
<name>A0A418YHW5_9GAMM</name>
<comment type="subcellular location">
    <subcellularLocation>
        <location evidence="1">Membrane</location>
        <topology evidence="1">Multi-pass membrane protein</topology>
    </subcellularLocation>
</comment>
<dbReference type="InterPro" id="IPR001734">
    <property type="entry name" value="Na/solute_symporter"/>
</dbReference>
<feature type="transmembrane region" description="Helical" evidence="7">
    <location>
        <begin position="219"/>
        <end position="238"/>
    </location>
</feature>
<keyword evidence="9" id="KW-1185">Reference proteome</keyword>
<feature type="transmembrane region" description="Helical" evidence="7">
    <location>
        <begin position="552"/>
        <end position="570"/>
    </location>
</feature>
<evidence type="ECO:0000256" key="1">
    <source>
        <dbReference type="ARBA" id="ARBA00004141"/>
    </source>
</evidence>
<keyword evidence="5 7" id="KW-0472">Membrane</keyword>
<feature type="transmembrane region" description="Helical" evidence="7">
    <location>
        <begin position="527"/>
        <end position="546"/>
    </location>
</feature>
<sequence length="574" mass="62822">MNYIDITVIGAYFAFILIAALLFKRFATDSSQFIRGGGAMMWWMAGATAFMTQFSAWTFTGAAAKAYEDGFPVLLVFWGNALGFFIAAAYFASRFRKLRVDTPMEVIQQRFGFASEQIYTWLQFPLTTLSAAIWLNGLAIFVAAVFQIELSTTIIAVGVIVTFIAVTGGSWAVSATNVMQLILLMAITMVVGAAALWQAGGPVQLVQDFPATSLAGNDISYWQIFALWGVVMLTKQTISTNNAMTCYRFLVTRNEKEARKAAIFTAILFIFGPILWFVPPWVTATYGVDLASIYPNLGDEANNAAYLYFVDHFMPAGVLGLIMAAMIAATVSPMTTALNRNAGIFVKNVYQQFSRQPVSDDKQLKVGKAATLVNGLLAVAAALFFASLDNIGFFDLLMLLGAMLQIPLAIPALLGVVFTRTPDWSGWATLVVGLLVSATVHFGFSPEWFSPWVAPESLSQRELIDLKVITTVLGHVFITAGFFIATSLFYQSKPNQRQLVLSRFRMNMRRTISLKEQANIDGRQNAYLARLVAGLAICCLPLSLFAANWQEAAIFIAIAALMGLASRALAVKNR</sequence>
<feature type="transmembrane region" description="Helical" evidence="7">
    <location>
        <begin position="369"/>
        <end position="388"/>
    </location>
</feature>
<feature type="transmembrane region" description="Helical" evidence="7">
    <location>
        <begin position="126"/>
        <end position="148"/>
    </location>
</feature>
<keyword evidence="4 7" id="KW-1133">Transmembrane helix</keyword>